<sequence>MAASVEAYRDFAAWQASGAMHAQVAATQRHWPGTCDACGNASGFVVDWTNGEPPQTLREALRCAACGCNSRQRAATGAMLRELASKPRPRIHLTEQASPLFIALRRRFPGLSGSEFQPSLARRLKLSTWLWRQRAWAWVRHGDATALRFADASLDAILCLDVLEHVPDFRAALREFARVLKPGGALLLTVPWHWTNDESREIARMRSDGGIDFLQQPPEYHGDPLGGGVLCFHHFGWDLLDAMRDCGLAEAEALRISDPERGLPEAQWVLRARR</sequence>
<proteinExistence type="predicted"/>
<dbReference type="InterPro" id="IPR013216">
    <property type="entry name" value="Methyltransf_11"/>
</dbReference>
<dbReference type="InterPro" id="IPR029063">
    <property type="entry name" value="SAM-dependent_MTases_sf"/>
</dbReference>
<dbReference type="Gene3D" id="3.40.50.150">
    <property type="entry name" value="Vaccinia Virus protein VP39"/>
    <property type="match status" value="1"/>
</dbReference>
<feature type="domain" description="Methyltransferase type 11" evidence="1">
    <location>
        <begin position="139"/>
        <end position="187"/>
    </location>
</feature>
<dbReference type="Pfam" id="PF08241">
    <property type="entry name" value="Methyltransf_11"/>
    <property type="match status" value="1"/>
</dbReference>
<keyword evidence="3" id="KW-1185">Reference proteome</keyword>
<dbReference type="GO" id="GO:0032259">
    <property type="term" value="P:methylation"/>
    <property type="evidence" value="ECO:0007669"/>
    <property type="project" value="UniProtKB-KW"/>
</dbReference>
<evidence type="ECO:0000313" key="3">
    <source>
        <dbReference type="Proteomes" id="UP000315891"/>
    </source>
</evidence>
<dbReference type="RefSeq" id="WP_143879136.1">
    <property type="nucleotide sequence ID" value="NZ_BAABLZ010000001.1"/>
</dbReference>
<evidence type="ECO:0000259" key="1">
    <source>
        <dbReference type="Pfam" id="PF08241"/>
    </source>
</evidence>
<accession>A0A516V523</accession>
<dbReference type="AlphaFoldDB" id="A0A516V523"/>
<dbReference type="SUPFAM" id="SSF53335">
    <property type="entry name" value="S-adenosyl-L-methionine-dependent methyltransferases"/>
    <property type="match status" value="1"/>
</dbReference>
<dbReference type="EMBL" id="CP041742">
    <property type="protein sequence ID" value="QDQ73624.1"/>
    <property type="molecule type" value="Genomic_DNA"/>
</dbReference>
<dbReference type="CDD" id="cd02440">
    <property type="entry name" value="AdoMet_MTases"/>
    <property type="match status" value="1"/>
</dbReference>
<protein>
    <submittedName>
        <fullName evidence="2">Class I SAM-dependent methyltransferase</fullName>
    </submittedName>
</protein>
<dbReference type="GO" id="GO:0008757">
    <property type="term" value="F:S-adenosylmethionine-dependent methyltransferase activity"/>
    <property type="evidence" value="ECO:0007669"/>
    <property type="project" value="InterPro"/>
</dbReference>
<keyword evidence="2" id="KW-0489">Methyltransferase</keyword>
<dbReference type="Proteomes" id="UP000315891">
    <property type="component" value="Chromosome"/>
</dbReference>
<dbReference type="OrthoDB" id="932345at2"/>
<reference evidence="2 3" key="1">
    <citation type="submission" date="2019-07" db="EMBL/GenBank/DDBJ databases">
        <title>Lysobacter weifangensis sp. nov., isolated from bensulfuron-methyl contaminated farmland soil.</title>
        <authorList>
            <person name="Zhao H."/>
        </authorList>
    </citation>
    <scope>NUCLEOTIDE SEQUENCE [LARGE SCALE GENOMIC DNA]</scope>
    <source>
        <strain evidence="2 3">CC-Bw-6</strain>
    </source>
</reference>
<gene>
    <name evidence="2" type="ORF">FNZ56_06925</name>
</gene>
<name>A0A516V523_9GAMM</name>
<keyword evidence="2" id="KW-0808">Transferase</keyword>
<organism evidence="2 3">
    <name type="scientific">Pseudoluteimonas lycopersici</name>
    <dbReference type="NCBI Taxonomy" id="1324796"/>
    <lineage>
        <taxon>Bacteria</taxon>
        <taxon>Pseudomonadati</taxon>
        <taxon>Pseudomonadota</taxon>
        <taxon>Gammaproteobacteria</taxon>
        <taxon>Lysobacterales</taxon>
        <taxon>Lysobacteraceae</taxon>
        <taxon>Pseudoluteimonas</taxon>
    </lineage>
</organism>
<evidence type="ECO:0000313" key="2">
    <source>
        <dbReference type="EMBL" id="QDQ73624.1"/>
    </source>
</evidence>